<gene>
    <name evidence="2" type="ORF">O3P69_003645</name>
</gene>
<proteinExistence type="predicted"/>
<name>A0AAW0UKQ8_SCYPA</name>
<dbReference type="Proteomes" id="UP001487740">
    <property type="component" value="Unassembled WGS sequence"/>
</dbReference>
<feature type="compositionally biased region" description="Basic and acidic residues" evidence="1">
    <location>
        <begin position="19"/>
        <end position="32"/>
    </location>
</feature>
<feature type="region of interest" description="Disordered" evidence="1">
    <location>
        <begin position="1"/>
        <end position="32"/>
    </location>
</feature>
<dbReference type="EMBL" id="JARAKH010000011">
    <property type="protein sequence ID" value="KAK8399753.1"/>
    <property type="molecule type" value="Genomic_DNA"/>
</dbReference>
<sequence>MTAGGKRKVKAARGGLRAGRGESRGRHRSTWVDERITWEPPGAGGLVADSDLSEQELGAQGFYVVFS</sequence>
<accession>A0AAW0UKQ8</accession>
<dbReference type="AlphaFoldDB" id="A0AAW0UKQ8"/>
<evidence type="ECO:0000313" key="2">
    <source>
        <dbReference type="EMBL" id="KAK8399753.1"/>
    </source>
</evidence>
<organism evidence="2 3">
    <name type="scientific">Scylla paramamosain</name>
    <name type="common">Mud crab</name>
    <dbReference type="NCBI Taxonomy" id="85552"/>
    <lineage>
        <taxon>Eukaryota</taxon>
        <taxon>Metazoa</taxon>
        <taxon>Ecdysozoa</taxon>
        <taxon>Arthropoda</taxon>
        <taxon>Crustacea</taxon>
        <taxon>Multicrustacea</taxon>
        <taxon>Malacostraca</taxon>
        <taxon>Eumalacostraca</taxon>
        <taxon>Eucarida</taxon>
        <taxon>Decapoda</taxon>
        <taxon>Pleocyemata</taxon>
        <taxon>Brachyura</taxon>
        <taxon>Eubrachyura</taxon>
        <taxon>Portunoidea</taxon>
        <taxon>Portunidae</taxon>
        <taxon>Portuninae</taxon>
        <taxon>Scylla</taxon>
    </lineage>
</organism>
<feature type="compositionally biased region" description="Basic residues" evidence="1">
    <location>
        <begin position="1"/>
        <end position="11"/>
    </location>
</feature>
<evidence type="ECO:0000313" key="3">
    <source>
        <dbReference type="Proteomes" id="UP001487740"/>
    </source>
</evidence>
<reference evidence="2 3" key="1">
    <citation type="submission" date="2023-03" db="EMBL/GenBank/DDBJ databases">
        <title>High-quality genome of Scylla paramamosain provides insights in environmental adaptation.</title>
        <authorList>
            <person name="Zhang L."/>
        </authorList>
    </citation>
    <scope>NUCLEOTIDE SEQUENCE [LARGE SCALE GENOMIC DNA]</scope>
    <source>
        <strain evidence="2">LZ_2023a</strain>
        <tissue evidence="2">Muscle</tissue>
    </source>
</reference>
<protein>
    <submittedName>
        <fullName evidence="2">Uncharacterized protein</fullName>
    </submittedName>
</protein>
<comment type="caution">
    <text evidence="2">The sequence shown here is derived from an EMBL/GenBank/DDBJ whole genome shotgun (WGS) entry which is preliminary data.</text>
</comment>
<evidence type="ECO:0000256" key="1">
    <source>
        <dbReference type="SAM" id="MobiDB-lite"/>
    </source>
</evidence>
<keyword evidence="3" id="KW-1185">Reference proteome</keyword>